<dbReference type="PANTHER" id="PTHR13794">
    <property type="entry name" value="ENOLASE SUPERFAMILY, MANDELATE RACEMASE"/>
    <property type="match status" value="1"/>
</dbReference>
<keyword evidence="3" id="KW-0460">Magnesium</keyword>
<dbReference type="GO" id="GO:0009063">
    <property type="term" value="P:amino acid catabolic process"/>
    <property type="evidence" value="ECO:0007669"/>
    <property type="project" value="InterPro"/>
</dbReference>
<dbReference type="EMBL" id="MPNT01000037">
    <property type="protein sequence ID" value="OJZ67916.1"/>
    <property type="molecule type" value="Genomic_DNA"/>
</dbReference>
<dbReference type="PROSITE" id="PS00908">
    <property type="entry name" value="MR_MLE_1"/>
    <property type="match status" value="1"/>
</dbReference>
<evidence type="ECO:0000259" key="4">
    <source>
        <dbReference type="SMART" id="SM00922"/>
    </source>
</evidence>
<evidence type="ECO:0000256" key="3">
    <source>
        <dbReference type="ARBA" id="ARBA00022842"/>
    </source>
</evidence>
<feature type="domain" description="Mandelate racemase/muconate lactonizing enzyme C-terminal" evidence="4">
    <location>
        <begin position="144"/>
        <end position="245"/>
    </location>
</feature>
<dbReference type="SUPFAM" id="SSF51604">
    <property type="entry name" value="Enolase C-terminal domain-like"/>
    <property type="match status" value="1"/>
</dbReference>
<gene>
    <name evidence="5" type="ORF">BRW65_25950</name>
</gene>
<dbReference type="SMART" id="SM00922">
    <property type="entry name" value="MR_MLE"/>
    <property type="match status" value="1"/>
</dbReference>
<protein>
    <submittedName>
        <fullName evidence="5">Mandelate racemase</fullName>
    </submittedName>
</protein>
<dbReference type="InterPro" id="IPR029065">
    <property type="entry name" value="Enolase_C-like"/>
</dbReference>
<dbReference type="OrthoDB" id="5241672at2"/>
<dbReference type="InterPro" id="IPR013341">
    <property type="entry name" value="Mandelate_racemase_N_dom"/>
</dbReference>
<dbReference type="InterPro" id="IPR029017">
    <property type="entry name" value="Enolase-like_N"/>
</dbReference>
<dbReference type="Gene3D" id="3.30.390.10">
    <property type="entry name" value="Enolase-like, N-terminal domain"/>
    <property type="match status" value="1"/>
</dbReference>
<dbReference type="GO" id="GO:0016052">
    <property type="term" value="P:carbohydrate catabolic process"/>
    <property type="evidence" value="ECO:0007669"/>
    <property type="project" value="TreeGrafter"/>
</dbReference>
<dbReference type="Pfam" id="PF13378">
    <property type="entry name" value="MR_MLE_C"/>
    <property type="match status" value="1"/>
</dbReference>
<keyword evidence="2" id="KW-0479">Metal-binding</keyword>
<evidence type="ECO:0000313" key="6">
    <source>
        <dbReference type="Proteomes" id="UP000186438"/>
    </source>
</evidence>
<dbReference type="SFLD" id="SFLDG00179">
    <property type="entry name" value="mandelate_racemase"/>
    <property type="match status" value="1"/>
</dbReference>
<dbReference type="GO" id="GO:0000287">
    <property type="term" value="F:magnesium ion binding"/>
    <property type="evidence" value="ECO:0007669"/>
    <property type="project" value="TreeGrafter"/>
</dbReference>
<dbReference type="SUPFAM" id="SSF54826">
    <property type="entry name" value="Enolase N-terminal domain-like"/>
    <property type="match status" value="1"/>
</dbReference>
<comment type="cofactor">
    <cofactor evidence="1">
        <name>Mg(2+)</name>
        <dbReference type="ChEBI" id="CHEBI:18420"/>
    </cofactor>
</comment>
<name>A0A1Q4HK52_9MYCO</name>
<dbReference type="AlphaFoldDB" id="A0A1Q4HK52"/>
<dbReference type="InterPro" id="IPR013342">
    <property type="entry name" value="Mandelate_racemase_C"/>
</dbReference>
<evidence type="ECO:0000313" key="5">
    <source>
        <dbReference type="EMBL" id="OJZ67916.1"/>
    </source>
</evidence>
<dbReference type="InterPro" id="IPR046945">
    <property type="entry name" value="RHMD-like"/>
</dbReference>
<dbReference type="Gene3D" id="3.20.20.120">
    <property type="entry name" value="Enolase-like C-terminal domain"/>
    <property type="match status" value="1"/>
</dbReference>
<accession>A0A1Q4HK52</accession>
<dbReference type="InterPro" id="IPR018110">
    <property type="entry name" value="Mandel_Rmase/mucon_lact_enz_CS"/>
</dbReference>
<dbReference type="SFLD" id="SFLDS00001">
    <property type="entry name" value="Enolase"/>
    <property type="match status" value="1"/>
</dbReference>
<organism evidence="5 6">
    <name type="scientific">Mycobacterium paraffinicum</name>
    <dbReference type="NCBI Taxonomy" id="53378"/>
    <lineage>
        <taxon>Bacteria</taxon>
        <taxon>Bacillati</taxon>
        <taxon>Actinomycetota</taxon>
        <taxon>Actinomycetes</taxon>
        <taxon>Mycobacteriales</taxon>
        <taxon>Mycobacteriaceae</taxon>
        <taxon>Mycobacterium</taxon>
    </lineage>
</organism>
<dbReference type="STRING" id="53378.BRW65_25950"/>
<dbReference type="Pfam" id="PF02746">
    <property type="entry name" value="MR_MLE_N"/>
    <property type="match status" value="1"/>
</dbReference>
<keyword evidence="6" id="KW-1185">Reference proteome</keyword>
<dbReference type="PANTHER" id="PTHR13794:SF58">
    <property type="entry name" value="MITOCHONDRIAL ENOLASE SUPERFAMILY MEMBER 1"/>
    <property type="match status" value="1"/>
</dbReference>
<comment type="caution">
    <text evidence="5">The sequence shown here is derived from an EMBL/GenBank/DDBJ whole genome shotgun (WGS) entry which is preliminary data.</text>
</comment>
<evidence type="ECO:0000256" key="2">
    <source>
        <dbReference type="ARBA" id="ARBA00022723"/>
    </source>
</evidence>
<reference evidence="5 6" key="1">
    <citation type="submission" date="2016-11" db="EMBL/GenBank/DDBJ databases">
        <title>Genome sequences of unsequenced Mycobacteria.</title>
        <authorList>
            <person name="Greninger A.L."/>
            <person name="Fang F."/>
            <person name="Jerome K.R."/>
        </authorList>
    </citation>
    <scope>NUCLEOTIDE SEQUENCE [LARGE SCALE GENOMIC DNA]</scope>
    <source>
        <strain evidence="5 6">M11</strain>
    </source>
</reference>
<evidence type="ECO:0000256" key="1">
    <source>
        <dbReference type="ARBA" id="ARBA00001946"/>
    </source>
</evidence>
<dbReference type="Proteomes" id="UP000186438">
    <property type="component" value="Unassembled WGS sequence"/>
</dbReference>
<dbReference type="InterPro" id="IPR036849">
    <property type="entry name" value="Enolase-like_C_sf"/>
</dbReference>
<dbReference type="GO" id="GO:0016836">
    <property type="term" value="F:hydro-lyase activity"/>
    <property type="evidence" value="ECO:0007669"/>
    <property type="project" value="TreeGrafter"/>
</dbReference>
<sequence>MSVDAPVDDVAAQVYEVPTDAPEADGTLPWSSTTLVLAEVTAGGRRGIGYTYADGACAALINGALAGTLTGHSALDITGGWQAMVGAMRNNGRPGLVSCAISAIDTALWDLKGKLLGLPVCRLLGMAHESVPIYGSGGFTTYDERRTRAQLERWVGEWKIPRVKIKIGESWGSDERRDLERITLSRSVIGPDAELYVDANGAYRRKQAIRIANATADQDVTWFEEPVSSDDLAGLREVRDQVAPDVTAGEYGYDLAYFNRMLAAQAVDCLQIDVTRCGGITDWLRAAAVAAAYNVDVSGHCAPNLHAHVATAIPNLRHLEYFHDHHRIEHMLFDGALPPNGGALRPDQHRPGLGLEFKHADAEPYRKA</sequence>
<proteinExistence type="predicted"/>
<dbReference type="CDD" id="cd03328">
    <property type="entry name" value="MR_like_3"/>
    <property type="match status" value="1"/>
</dbReference>